<dbReference type="InterPro" id="IPR009075">
    <property type="entry name" value="AcylCo_DH/oxidase_C"/>
</dbReference>
<proteinExistence type="inferred from homology"/>
<accession>A0A068TKX3</accession>
<dbReference type="GO" id="GO:0016627">
    <property type="term" value="F:oxidoreductase activity, acting on the CH-CH group of donors"/>
    <property type="evidence" value="ECO:0007669"/>
    <property type="project" value="InterPro"/>
</dbReference>
<feature type="domain" description="Acyl-CoA dehydrogenase/oxidase C-terminal" evidence="6">
    <location>
        <begin position="253"/>
        <end position="378"/>
    </location>
</feature>
<evidence type="ECO:0000313" key="9">
    <source>
        <dbReference type="EMBL" id="CDN58235.1"/>
    </source>
</evidence>
<evidence type="ECO:0000259" key="6">
    <source>
        <dbReference type="Pfam" id="PF00441"/>
    </source>
</evidence>
<dbReference type="InterPro" id="IPR013786">
    <property type="entry name" value="AcylCoA_DH/ox_N"/>
</dbReference>
<organism evidence="9 10">
    <name type="scientific">Neorhizobium galegae bv. officinalis bv. officinalis str. HAMBI 1141</name>
    <dbReference type="NCBI Taxonomy" id="1028801"/>
    <lineage>
        <taxon>Bacteria</taxon>
        <taxon>Pseudomonadati</taxon>
        <taxon>Pseudomonadota</taxon>
        <taxon>Alphaproteobacteria</taxon>
        <taxon>Hyphomicrobiales</taxon>
        <taxon>Rhizobiaceae</taxon>
        <taxon>Rhizobium/Agrobacterium group</taxon>
        <taxon>Neorhizobium</taxon>
    </lineage>
</organism>
<dbReference type="Proteomes" id="UP000028186">
    <property type="component" value="Plasmid pHAMBI1141a"/>
</dbReference>
<reference evidence="10" key="1">
    <citation type="journal article" date="2014" name="BMC Genomics">
        <title>Genome sequencing of two Neorhizobium galegae strains reveals a noeT gene responsible for the unusual acetylation of the nodulation factors.</title>
        <authorList>
            <person name="Osterman J."/>
            <person name="Marsh J."/>
            <person name="Laine P.K."/>
            <person name="Zeng Z."/>
            <person name="Alatalo E."/>
            <person name="Sullivan J.T."/>
            <person name="Young J.P."/>
            <person name="Thomas-Oates J."/>
            <person name="Paulin L."/>
            <person name="Lindstrom K."/>
        </authorList>
    </citation>
    <scope>NUCLEOTIDE SEQUENCE [LARGE SCALE GENOMIC DNA]</scope>
    <source>
        <strain evidence="10">HAMBI 1141</strain>
        <plasmid evidence="10">II</plasmid>
    </source>
</reference>
<evidence type="ECO:0000259" key="7">
    <source>
        <dbReference type="Pfam" id="PF02770"/>
    </source>
</evidence>
<keyword evidence="5" id="KW-0560">Oxidoreductase</keyword>
<comment type="cofactor">
    <cofactor evidence="1 5">
        <name>FAD</name>
        <dbReference type="ChEBI" id="CHEBI:57692"/>
    </cofactor>
</comment>
<dbReference type="InterPro" id="IPR006091">
    <property type="entry name" value="Acyl-CoA_Oxase/DH_mid-dom"/>
</dbReference>
<dbReference type="Gene3D" id="1.10.540.10">
    <property type="entry name" value="Acyl-CoA dehydrogenase/oxidase, N-terminal domain"/>
    <property type="match status" value="1"/>
</dbReference>
<dbReference type="InterPro" id="IPR009100">
    <property type="entry name" value="AcylCoA_DH/oxidase_NM_dom_sf"/>
</dbReference>
<dbReference type="Pfam" id="PF02771">
    <property type="entry name" value="Acyl-CoA_dh_N"/>
    <property type="match status" value="1"/>
</dbReference>
<evidence type="ECO:0000313" key="10">
    <source>
        <dbReference type="Proteomes" id="UP000028186"/>
    </source>
</evidence>
<evidence type="ECO:0000256" key="4">
    <source>
        <dbReference type="ARBA" id="ARBA00022827"/>
    </source>
</evidence>
<comment type="similarity">
    <text evidence="2 5">Belongs to the acyl-CoA dehydrogenase family.</text>
</comment>
<dbReference type="SUPFAM" id="SSF47203">
    <property type="entry name" value="Acyl-CoA dehydrogenase C-terminal domain-like"/>
    <property type="match status" value="1"/>
</dbReference>
<dbReference type="Pfam" id="PF00441">
    <property type="entry name" value="Acyl-CoA_dh_1"/>
    <property type="match status" value="1"/>
</dbReference>
<dbReference type="PIRSF" id="PIRSF016578">
    <property type="entry name" value="HsaA"/>
    <property type="match status" value="1"/>
</dbReference>
<protein>
    <submittedName>
        <fullName evidence="9">Acyl-CoA dehydrogenase, short-chain specific</fullName>
    </submittedName>
</protein>
<evidence type="ECO:0000256" key="2">
    <source>
        <dbReference type="ARBA" id="ARBA00009347"/>
    </source>
</evidence>
<keyword evidence="3 5" id="KW-0285">Flavoprotein</keyword>
<dbReference type="AlphaFoldDB" id="A0A068TKX3"/>
<dbReference type="HOGENOM" id="CLU_018204_3_2_5"/>
<dbReference type="InterPro" id="IPR046373">
    <property type="entry name" value="Acyl-CoA_Oxase/DH_mid-dom_sf"/>
</dbReference>
<dbReference type="EMBL" id="HG938356">
    <property type="protein sequence ID" value="CDN58235.1"/>
    <property type="molecule type" value="Genomic_DNA"/>
</dbReference>
<feature type="domain" description="Acyl-CoA dehydrogenase/oxidase N-terminal" evidence="8">
    <location>
        <begin position="20"/>
        <end position="91"/>
    </location>
</feature>
<sequence>MTASIDFASLIAKAEELGKRFALTARHYDETGEFPFANFDALYETGLLGLVTAVEHGGRGGGLTEALAVVSAIAHGEPSTALVLSMHYNQHYSIRASGKWPKHLVERVTKANREGVALINAAQVEPRVGSPSHGTPPETVARKVGNEWRITGHKTYATGIPLLRWVSVLAITDEPEPRLGSFLVPTSADGIRVEKTWNATGMRATNSDDLILDDVAIPLEDVLDIAPASEGIKRDERLGAWYFSLVPAIYDGAARGARDWLIEFTTSRAPASLGAPLSTVPRIQDGLGQIEVWLTVNRRLLRSIAEDFDAGRPFGADAAAVKHTVMENAIAVTTLALELGGNPGISRDNPLERYHRDALSGKAHAPQNNLIRTMLAKAALGRHAAAPAVVLEPVPVRPHPQPRLAVVGRG</sequence>
<dbReference type="PATRIC" id="fig|1028801.3.peg.6029"/>
<dbReference type="InterPro" id="IPR036250">
    <property type="entry name" value="AcylCo_DH-like_C"/>
</dbReference>
<evidence type="ECO:0000256" key="1">
    <source>
        <dbReference type="ARBA" id="ARBA00001974"/>
    </source>
</evidence>
<dbReference type="SUPFAM" id="SSF56645">
    <property type="entry name" value="Acyl-CoA dehydrogenase NM domain-like"/>
    <property type="match status" value="1"/>
</dbReference>
<dbReference type="PANTHER" id="PTHR43831:SF1">
    <property type="entry name" value="ISOBUTYRYL-COA DEHYDROGENASE, MITOCHONDRIAL"/>
    <property type="match status" value="1"/>
</dbReference>
<evidence type="ECO:0000259" key="8">
    <source>
        <dbReference type="Pfam" id="PF02771"/>
    </source>
</evidence>
<dbReference type="GO" id="GO:0050660">
    <property type="term" value="F:flavin adenine dinucleotide binding"/>
    <property type="evidence" value="ECO:0007669"/>
    <property type="project" value="InterPro"/>
</dbReference>
<dbReference type="RefSeq" id="WP_040125547.1">
    <property type="nucleotide sequence ID" value="NZ_HG938356.1"/>
</dbReference>
<dbReference type="Gene3D" id="2.40.110.10">
    <property type="entry name" value="Butyryl-CoA Dehydrogenase, subunit A, domain 2"/>
    <property type="match status" value="1"/>
</dbReference>
<gene>
    <name evidence="9" type="ORF">RG1141_PA14030</name>
</gene>
<dbReference type="KEGG" id="ngl:RG1141_PA14030"/>
<dbReference type="InterPro" id="IPR037069">
    <property type="entry name" value="AcylCoA_DH/ox_N_sf"/>
</dbReference>
<keyword evidence="4 5" id="KW-0274">FAD</keyword>
<evidence type="ECO:0000256" key="5">
    <source>
        <dbReference type="RuleBase" id="RU362125"/>
    </source>
</evidence>
<dbReference type="PANTHER" id="PTHR43831">
    <property type="entry name" value="ISOBUTYRYL-COA DEHYDROGENASE"/>
    <property type="match status" value="1"/>
</dbReference>
<dbReference type="Gene3D" id="1.20.140.10">
    <property type="entry name" value="Butyryl-CoA Dehydrogenase, subunit A, domain 3"/>
    <property type="match status" value="1"/>
</dbReference>
<name>A0A068TKX3_NEOGA</name>
<evidence type="ECO:0000256" key="3">
    <source>
        <dbReference type="ARBA" id="ARBA00022630"/>
    </source>
</evidence>
<feature type="domain" description="Acyl-CoA oxidase/dehydrogenase middle" evidence="7">
    <location>
        <begin position="125"/>
        <end position="215"/>
    </location>
</feature>
<dbReference type="InterPro" id="IPR052547">
    <property type="entry name" value="Mito_Isobutyryl-CoADH"/>
</dbReference>
<dbReference type="Pfam" id="PF02770">
    <property type="entry name" value="Acyl-CoA_dh_M"/>
    <property type="match status" value="1"/>
</dbReference>
<geneLocation type="plasmid" evidence="10">
    <name>II</name>
</geneLocation>
<dbReference type="eggNOG" id="COG1960">
    <property type="taxonomic scope" value="Bacteria"/>
</dbReference>
<dbReference type="CDD" id="cd00567">
    <property type="entry name" value="ACAD"/>
    <property type="match status" value="1"/>
</dbReference>
<keyword evidence="9" id="KW-0614">Plasmid</keyword>